<organism evidence="1 2">
    <name type="scientific">Nepenthes gracilis</name>
    <name type="common">Slender pitcher plant</name>
    <dbReference type="NCBI Taxonomy" id="150966"/>
    <lineage>
        <taxon>Eukaryota</taxon>
        <taxon>Viridiplantae</taxon>
        <taxon>Streptophyta</taxon>
        <taxon>Embryophyta</taxon>
        <taxon>Tracheophyta</taxon>
        <taxon>Spermatophyta</taxon>
        <taxon>Magnoliopsida</taxon>
        <taxon>eudicotyledons</taxon>
        <taxon>Gunneridae</taxon>
        <taxon>Pentapetalae</taxon>
        <taxon>Caryophyllales</taxon>
        <taxon>Nepenthaceae</taxon>
        <taxon>Nepenthes</taxon>
    </lineage>
</organism>
<sequence>MTLPGVKSLLAVLAATIRIDLGGFLNSHLWDASANMLIPTIGDAEKVRCLGEVAMTNTLEAVIRMSGGHSSLARASSSLEGEELACVVLEAGDWGVLTGSCDDGELCRTSVEAGGVEVGDVGAGAPTWAERFHQEIAQRLVGCRR</sequence>
<accession>A0AAD3P6M5</accession>
<dbReference type="EMBL" id="BSYO01000002">
    <property type="protein sequence ID" value="GMH00481.1"/>
    <property type="molecule type" value="Genomic_DNA"/>
</dbReference>
<protein>
    <submittedName>
        <fullName evidence="1">Uncharacterized protein</fullName>
    </submittedName>
</protein>
<comment type="caution">
    <text evidence="1">The sequence shown here is derived from an EMBL/GenBank/DDBJ whole genome shotgun (WGS) entry which is preliminary data.</text>
</comment>
<proteinExistence type="predicted"/>
<keyword evidence="2" id="KW-1185">Reference proteome</keyword>
<reference evidence="1" key="1">
    <citation type="submission" date="2023-05" db="EMBL/GenBank/DDBJ databases">
        <title>Nepenthes gracilis genome sequencing.</title>
        <authorList>
            <person name="Fukushima K."/>
        </authorList>
    </citation>
    <scope>NUCLEOTIDE SEQUENCE</scope>
    <source>
        <strain evidence="1">SING2019-196</strain>
    </source>
</reference>
<dbReference type="Proteomes" id="UP001279734">
    <property type="component" value="Unassembled WGS sequence"/>
</dbReference>
<evidence type="ECO:0000313" key="1">
    <source>
        <dbReference type="EMBL" id="GMH00481.1"/>
    </source>
</evidence>
<gene>
    <name evidence="1" type="ORF">Nepgr_002320</name>
</gene>
<name>A0AAD3P6M5_NEPGR</name>
<dbReference type="AlphaFoldDB" id="A0AAD3P6M5"/>
<evidence type="ECO:0000313" key="2">
    <source>
        <dbReference type="Proteomes" id="UP001279734"/>
    </source>
</evidence>